<dbReference type="InterPro" id="IPR050250">
    <property type="entry name" value="Macrolide_Exporter_MacB"/>
</dbReference>
<evidence type="ECO:0000256" key="7">
    <source>
        <dbReference type="SAM" id="Phobius"/>
    </source>
</evidence>
<gene>
    <name evidence="10" type="ORF">EZS27_040063</name>
</gene>
<name>A0A5J4PHD2_9ZZZZ</name>
<evidence type="ECO:0000256" key="2">
    <source>
        <dbReference type="ARBA" id="ARBA00022475"/>
    </source>
</evidence>
<keyword evidence="3 7" id="KW-0812">Transmembrane</keyword>
<evidence type="ECO:0000259" key="8">
    <source>
        <dbReference type="Pfam" id="PF02687"/>
    </source>
</evidence>
<dbReference type="EMBL" id="SNRY01008596">
    <property type="protein sequence ID" value="KAA6308258.1"/>
    <property type="molecule type" value="Genomic_DNA"/>
</dbReference>
<feature type="domain" description="ABC3 transporter permease C-terminal" evidence="8">
    <location>
        <begin position="188"/>
        <end position="234"/>
    </location>
</feature>
<dbReference type="AlphaFoldDB" id="A0A5J4PHD2"/>
<evidence type="ECO:0000256" key="1">
    <source>
        <dbReference type="ARBA" id="ARBA00004651"/>
    </source>
</evidence>
<evidence type="ECO:0000256" key="5">
    <source>
        <dbReference type="ARBA" id="ARBA00023136"/>
    </source>
</evidence>
<reference evidence="10" key="1">
    <citation type="submission" date="2019-03" db="EMBL/GenBank/DDBJ databases">
        <title>Single cell metagenomics reveals metabolic interactions within the superorganism composed of flagellate Streblomastix strix and complex community of Bacteroidetes bacteria on its surface.</title>
        <authorList>
            <person name="Treitli S.C."/>
            <person name="Kolisko M."/>
            <person name="Husnik F."/>
            <person name="Keeling P."/>
            <person name="Hampl V."/>
        </authorList>
    </citation>
    <scope>NUCLEOTIDE SEQUENCE</scope>
    <source>
        <strain evidence="10">STM</strain>
    </source>
</reference>
<protein>
    <submittedName>
        <fullName evidence="10">Uncharacterized protein</fullName>
    </submittedName>
</protein>
<organism evidence="10">
    <name type="scientific">termite gut metagenome</name>
    <dbReference type="NCBI Taxonomy" id="433724"/>
    <lineage>
        <taxon>unclassified sequences</taxon>
        <taxon>metagenomes</taxon>
        <taxon>organismal metagenomes</taxon>
    </lineage>
</organism>
<evidence type="ECO:0000256" key="6">
    <source>
        <dbReference type="ARBA" id="ARBA00038076"/>
    </source>
</evidence>
<comment type="subcellular location">
    <subcellularLocation>
        <location evidence="1">Cell membrane</location>
        <topology evidence="1">Multi-pass membrane protein</topology>
    </subcellularLocation>
</comment>
<keyword evidence="2" id="KW-1003">Cell membrane</keyword>
<dbReference type="PANTHER" id="PTHR30572:SF4">
    <property type="entry name" value="ABC TRANSPORTER PERMEASE YTRF"/>
    <property type="match status" value="1"/>
</dbReference>
<evidence type="ECO:0000256" key="4">
    <source>
        <dbReference type="ARBA" id="ARBA00022989"/>
    </source>
</evidence>
<keyword evidence="5 7" id="KW-0472">Membrane</keyword>
<keyword evidence="4 7" id="KW-1133">Transmembrane helix</keyword>
<evidence type="ECO:0000313" key="10">
    <source>
        <dbReference type="EMBL" id="KAA6308258.1"/>
    </source>
</evidence>
<dbReference type="PANTHER" id="PTHR30572">
    <property type="entry name" value="MEMBRANE COMPONENT OF TRANSPORTER-RELATED"/>
    <property type="match status" value="1"/>
</dbReference>
<feature type="transmembrane region" description="Helical" evidence="7">
    <location>
        <begin position="181"/>
        <end position="209"/>
    </location>
</feature>
<evidence type="ECO:0000259" key="9">
    <source>
        <dbReference type="Pfam" id="PF12704"/>
    </source>
</evidence>
<dbReference type="InterPro" id="IPR003838">
    <property type="entry name" value="ABC3_permease_C"/>
</dbReference>
<dbReference type="InterPro" id="IPR025857">
    <property type="entry name" value="MacB_PCD"/>
</dbReference>
<accession>A0A5J4PHD2</accession>
<comment type="similarity">
    <text evidence="6">Belongs to the ABC-4 integral membrane protein family.</text>
</comment>
<sequence length="262" mass="28622">SAASPTISTSGQLVYGANNWPGSMQGGNTDLITIRKYTITSGINFTADDVKNAAKVCVVGKTVVDNLFPYGQNPVGQIIRFDKIPFKIIGVLGSKGQSQMGQDQDDILIVPYTTVQKRILAINYVHMIMASAKSEETANLAADEIESILHKQHRLKPNEENDFDVRTQQEMLEMMNTVTGFLTVLLAAIASITLVVGGIGIMNIMYVTVTERIKEIGLRMSIGAHNRDILLQFLCGKGVVIKGKTAYGCSEWKSGCAYRKPF</sequence>
<dbReference type="GO" id="GO:0022857">
    <property type="term" value="F:transmembrane transporter activity"/>
    <property type="evidence" value="ECO:0007669"/>
    <property type="project" value="TreeGrafter"/>
</dbReference>
<feature type="domain" description="MacB-like periplasmic core" evidence="9">
    <location>
        <begin position="2"/>
        <end position="147"/>
    </location>
</feature>
<feature type="non-terminal residue" evidence="10">
    <location>
        <position position="1"/>
    </location>
</feature>
<evidence type="ECO:0000256" key="3">
    <source>
        <dbReference type="ARBA" id="ARBA00022692"/>
    </source>
</evidence>
<dbReference type="Pfam" id="PF12704">
    <property type="entry name" value="MacB_PCD"/>
    <property type="match status" value="1"/>
</dbReference>
<comment type="caution">
    <text evidence="10">The sequence shown here is derived from an EMBL/GenBank/DDBJ whole genome shotgun (WGS) entry which is preliminary data.</text>
</comment>
<dbReference type="Pfam" id="PF02687">
    <property type="entry name" value="FtsX"/>
    <property type="match status" value="1"/>
</dbReference>
<dbReference type="GO" id="GO:0005886">
    <property type="term" value="C:plasma membrane"/>
    <property type="evidence" value="ECO:0007669"/>
    <property type="project" value="UniProtKB-SubCell"/>
</dbReference>
<proteinExistence type="inferred from homology"/>